<feature type="coiled-coil region" evidence="1">
    <location>
        <begin position="212"/>
        <end position="260"/>
    </location>
</feature>
<keyword evidence="1" id="KW-0175">Coiled coil</keyword>
<organism evidence="3 4">
    <name type="scientific">Cellulosimicrobium cellulans F16</name>
    <dbReference type="NCBI Taxonomy" id="1350482"/>
    <lineage>
        <taxon>Bacteria</taxon>
        <taxon>Bacillati</taxon>
        <taxon>Actinomycetota</taxon>
        <taxon>Actinomycetes</taxon>
        <taxon>Micrococcales</taxon>
        <taxon>Promicromonosporaceae</taxon>
        <taxon>Cellulosimicrobium</taxon>
    </lineage>
</organism>
<dbReference type="PATRIC" id="fig|1350482.3.peg.3006"/>
<dbReference type="EMBL" id="ATNL01000011">
    <property type="protein sequence ID" value="KON72484.1"/>
    <property type="molecule type" value="Genomic_DNA"/>
</dbReference>
<gene>
    <name evidence="3" type="ORF">M768_13315</name>
</gene>
<accession>A0A0M0F4J5</accession>
<name>A0A0M0F4J5_CELCE</name>
<comment type="caution">
    <text evidence="3">The sequence shown here is derived from an EMBL/GenBank/DDBJ whole genome shotgun (WGS) entry which is preliminary data.</text>
</comment>
<reference evidence="3 4" key="1">
    <citation type="journal article" date="2015" name="Sci. Rep.">
        <title>Functional and structural properties of a novel cellulosome-like multienzyme complex: efficient glycoside hydrolysis of water-insoluble 7-xylosyl-10-deacetylpaclitaxel.</title>
        <authorList>
            <person name="Dou T.Y."/>
            <person name="Luan H.W."/>
            <person name="Ge G.B."/>
            <person name="Dong M.M."/>
            <person name="Zou H.F."/>
            <person name="He Y.Q."/>
            <person name="Cui P."/>
            <person name="Wang J.Y."/>
            <person name="Hao D.C."/>
            <person name="Yang S.L."/>
            <person name="Yang L."/>
        </authorList>
    </citation>
    <scope>NUCLEOTIDE SEQUENCE [LARGE SCALE GENOMIC DNA]</scope>
    <source>
        <strain evidence="3 4">F16</strain>
    </source>
</reference>
<proteinExistence type="predicted"/>
<evidence type="ECO:0000313" key="4">
    <source>
        <dbReference type="Proteomes" id="UP000037387"/>
    </source>
</evidence>
<protein>
    <submittedName>
        <fullName evidence="3">Uncharacterized protein</fullName>
    </submittedName>
</protein>
<keyword evidence="4" id="KW-1185">Reference proteome</keyword>
<evidence type="ECO:0000256" key="2">
    <source>
        <dbReference type="SAM" id="MobiDB-lite"/>
    </source>
</evidence>
<sequence length="379" mass="41588">MARRARPGPDPADRGVRPHAVTRTTAPEAPGRLGEAIPAADLLAYLAALETWLDERRTELDRLDAAAQAAATPDVYTADLVLALSLWQAIRTRADEIRPVWDSGRADAVAREKISQLVWGRLDSGSGAALVSLVEAVKLCDALVVQLRTRLSFDPHTADQVARLRGVRAELVRCEDLAGSDADARGRVETLRGRLDHLVAQAARGADVAGPLAELETEVARAERDLIVASAQRRELRRDRARTEEQREALEAREPALRELVARCRREIAHPPRLPGPDSRFELDAYAARLATVARAVETVEDAYTRPLRERAELRYSLERLAAKARANGRSASPTVRSGHVEARDAVEAVPCDVTLARFLVEQYQFLTRDLPTPEGASS</sequence>
<evidence type="ECO:0000313" key="3">
    <source>
        <dbReference type="EMBL" id="KON72484.1"/>
    </source>
</evidence>
<evidence type="ECO:0000256" key="1">
    <source>
        <dbReference type="SAM" id="Coils"/>
    </source>
</evidence>
<dbReference type="AlphaFoldDB" id="A0A0M0F4J5"/>
<dbReference type="Proteomes" id="UP000037387">
    <property type="component" value="Unassembled WGS sequence"/>
</dbReference>
<feature type="region of interest" description="Disordered" evidence="2">
    <location>
        <begin position="1"/>
        <end position="32"/>
    </location>
</feature>